<comment type="caution">
    <text evidence="2">The sequence shown here is derived from an EMBL/GenBank/DDBJ whole genome shotgun (WGS) entry which is preliminary data.</text>
</comment>
<keyword evidence="3" id="KW-1185">Reference proteome</keyword>
<organism evidence="2 3">
    <name type="scientific">Plakobranchus ocellatus</name>
    <dbReference type="NCBI Taxonomy" id="259542"/>
    <lineage>
        <taxon>Eukaryota</taxon>
        <taxon>Metazoa</taxon>
        <taxon>Spiralia</taxon>
        <taxon>Lophotrochozoa</taxon>
        <taxon>Mollusca</taxon>
        <taxon>Gastropoda</taxon>
        <taxon>Heterobranchia</taxon>
        <taxon>Euthyneura</taxon>
        <taxon>Panpulmonata</taxon>
        <taxon>Sacoglossa</taxon>
        <taxon>Placobranchoidea</taxon>
        <taxon>Plakobranchidae</taxon>
        <taxon>Plakobranchus</taxon>
    </lineage>
</organism>
<protein>
    <submittedName>
        <fullName evidence="2">Uncharacterized protein</fullName>
    </submittedName>
</protein>
<feature type="region of interest" description="Disordered" evidence="1">
    <location>
        <begin position="1"/>
        <end position="20"/>
    </location>
</feature>
<evidence type="ECO:0000313" key="2">
    <source>
        <dbReference type="EMBL" id="GFN83442.1"/>
    </source>
</evidence>
<reference evidence="2 3" key="1">
    <citation type="journal article" date="2021" name="Elife">
        <title>Chloroplast acquisition without the gene transfer in kleptoplastic sea slugs, Plakobranchus ocellatus.</title>
        <authorList>
            <person name="Maeda T."/>
            <person name="Takahashi S."/>
            <person name="Yoshida T."/>
            <person name="Shimamura S."/>
            <person name="Takaki Y."/>
            <person name="Nagai Y."/>
            <person name="Toyoda A."/>
            <person name="Suzuki Y."/>
            <person name="Arimoto A."/>
            <person name="Ishii H."/>
            <person name="Satoh N."/>
            <person name="Nishiyama T."/>
            <person name="Hasebe M."/>
            <person name="Maruyama T."/>
            <person name="Minagawa J."/>
            <person name="Obokata J."/>
            <person name="Shigenobu S."/>
        </authorList>
    </citation>
    <scope>NUCLEOTIDE SEQUENCE [LARGE SCALE GENOMIC DNA]</scope>
</reference>
<dbReference type="EMBL" id="BLXT01001203">
    <property type="protein sequence ID" value="GFN83442.1"/>
    <property type="molecule type" value="Genomic_DNA"/>
</dbReference>
<gene>
    <name evidence="2" type="ORF">PoB_000994800</name>
</gene>
<dbReference type="Proteomes" id="UP000735302">
    <property type="component" value="Unassembled WGS sequence"/>
</dbReference>
<evidence type="ECO:0000256" key="1">
    <source>
        <dbReference type="SAM" id="MobiDB-lite"/>
    </source>
</evidence>
<name>A0AAV3YM68_9GAST</name>
<proteinExistence type="predicted"/>
<sequence>MQSTTARTMGQMRVPVSTCPGPRKTVRLPVASANAGILLFAFERLDVASSSQQVVNTLILDVPMDGHEYRINRKWTAIGARHYSTNDQRRGLEGLANSADNKSRTRQKLVVSLTSSSDVSRLLR</sequence>
<dbReference type="AlphaFoldDB" id="A0AAV3YM68"/>
<evidence type="ECO:0000313" key="3">
    <source>
        <dbReference type="Proteomes" id="UP000735302"/>
    </source>
</evidence>
<accession>A0AAV3YM68</accession>